<dbReference type="Gene3D" id="2.40.50.1020">
    <property type="entry name" value="LytTr DNA-binding domain"/>
    <property type="match status" value="1"/>
</dbReference>
<reference evidence="3" key="1">
    <citation type="submission" date="2024-06" db="EMBL/GenBank/DDBJ databases">
        <authorList>
            <person name="Chang H.C."/>
            <person name="Mun S.Y."/>
        </authorList>
    </citation>
    <scope>NUCLEOTIDE SEQUENCE [LARGE SCALE GENOMIC DNA]</scope>
    <source>
        <strain evidence="3">KT1</strain>
    </source>
</reference>
<dbReference type="InterPro" id="IPR007492">
    <property type="entry name" value="LytTR_DNA-bd_dom"/>
</dbReference>
<evidence type="ECO:0000313" key="2">
    <source>
        <dbReference type="EMBL" id="WPC21771.1"/>
    </source>
</evidence>
<dbReference type="EMBL" id="CP104778">
    <property type="protein sequence ID" value="WPC21771.1"/>
    <property type="molecule type" value="Genomic_DNA"/>
</dbReference>
<name>A0ABZ0Q469_9LACO</name>
<dbReference type="RefSeq" id="WP_057773911.1">
    <property type="nucleotide sequence ID" value="NZ_BBIM01000047.1"/>
</dbReference>
<keyword evidence="3" id="KW-1185">Reference proteome</keyword>
<dbReference type="Proteomes" id="UP001302696">
    <property type="component" value="Chromosome"/>
</dbReference>
<dbReference type="InterPro" id="IPR046947">
    <property type="entry name" value="LytR-like"/>
</dbReference>
<proteinExistence type="predicted"/>
<dbReference type="PANTHER" id="PTHR37299">
    <property type="entry name" value="TRANSCRIPTIONAL REGULATOR-RELATED"/>
    <property type="match status" value="1"/>
</dbReference>
<dbReference type="SMART" id="SM00850">
    <property type="entry name" value="LytTR"/>
    <property type="match status" value="1"/>
</dbReference>
<dbReference type="PROSITE" id="PS50930">
    <property type="entry name" value="HTH_LYTTR"/>
    <property type="match status" value="1"/>
</dbReference>
<accession>A0ABZ0Q469</accession>
<dbReference type="PANTHER" id="PTHR37299:SF4">
    <property type="entry name" value="TRANSCRIPTIONAL REGULATOR"/>
    <property type="match status" value="1"/>
</dbReference>
<organism evidence="2 3">
    <name type="scientific">Pediococcus inopinatus</name>
    <dbReference type="NCBI Taxonomy" id="114090"/>
    <lineage>
        <taxon>Bacteria</taxon>
        <taxon>Bacillati</taxon>
        <taxon>Bacillota</taxon>
        <taxon>Bacilli</taxon>
        <taxon>Lactobacillales</taxon>
        <taxon>Lactobacillaceae</taxon>
        <taxon>Pediococcus</taxon>
    </lineage>
</organism>
<protein>
    <submittedName>
        <fullName evidence="2">LytTR family transcriptional regulator</fullName>
    </submittedName>
</protein>
<feature type="domain" description="HTH LytTR-type" evidence="1">
    <location>
        <begin position="44"/>
        <end position="147"/>
    </location>
</feature>
<gene>
    <name evidence="2" type="ORF">N6G96_00675</name>
</gene>
<evidence type="ECO:0000313" key="3">
    <source>
        <dbReference type="Proteomes" id="UP001302696"/>
    </source>
</evidence>
<evidence type="ECO:0000259" key="1">
    <source>
        <dbReference type="PROSITE" id="PS50930"/>
    </source>
</evidence>
<sequence>MKVRLEIDESLTEPEIIIKAASGDPRAEQIKRWLEKPLPDHDTITCYQGTTEYFVKLDTILFVETADRRLQIHTADDIYTSKLHLYELTDTLPGYFLQVSKSAVLNLYQVSALTKSISNCLVSFRNTHKQVYASRRYYKQLQERLNEMR</sequence>
<dbReference type="Pfam" id="PF04397">
    <property type="entry name" value="LytTR"/>
    <property type="match status" value="1"/>
</dbReference>